<protein>
    <recommendedName>
        <fullName evidence="2">Integrase</fullName>
    </recommendedName>
</protein>
<evidence type="ECO:0000313" key="12">
    <source>
        <dbReference type="EMBL" id="CAB4136527.1"/>
    </source>
</evidence>
<dbReference type="InterPro" id="IPR013762">
    <property type="entry name" value="Integrase-like_cat_sf"/>
</dbReference>
<dbReference type="Gene3D" id="1.10.443.10">
    <property type="entry name" value="Intergrase catalytic core"/>
    <property type="match status" value="1"/>
</dbReference>
<feature type="domain" description="Core-binding (CB)" evidence="11">
    <location>
        <begin position="56"/>
        <end position="130"/>
    </location>
</feature>
<keyword evidence="3" id="KW-0808">Transferase</keyword>
<evidence type="ECO:0000256" key="5">
    <source>
        <dbReference type="ARBA" id="ARBA00022908"/>
    </source>
</evidence>
<dbReference type="InterPro" id="IPR010998">
    <property type="entry name" value="Integrase_recombinase_N"/>
</dbReference>
<dbReference type="GO" id="GO:0016740">
    <property type="term" value="F:transferase activity"/>
    <property type="evidence" value="ECO:0007669"/>
    <property type="project" value="UniProtKB-KW"/>
</dbReference>
<evidence type="ECO:0000256" key="9">
    <source>
        <dbReference type="PROSITE-ProRule" id="PRU01248"/>
    </source>
</evidence>
<dbReference type="InterPro" id="IPR011010">
    <property type="entry name" value="DNA_brk_join_enz"/>
</dbReference>
<evidence type="ECO:0000256" key="6">
    <source>
        <dbReference type="ARBA" id="ARBA00023125"/>
    </source>
</evidence>
<evidence type="ECO:0000256" key="4">
    <source>
        <dbReference type="ARBA" id="ARBA00022801"/>
    </source>
</evidence>
<evidence type="ECO:0000256" key="8">
    <source>
        <dbReference type="ARBA" id="ARBA00023195"/>
    </source>
</evidence>
<reference evidence="12" key="1">
    <citation type="submission" date="2020-04" db="EMBL/GenBank/DDBJ databases">
        <authorList>
            <person name="Chiriac C."/>
            <person name="Salcher M."/>
            <person name="Ghai R."/>
            <person name="Kavagutti S V."/>
        </authorList>
    </citation>
    <scope>NUCLEOTIDE SEQUENCE</scope>
</reference>
<keyword evidence="8" id="KW-1160">Virus entry into host cell</keyword>
<evidence type="ECO:0000256" key="1">
    <source>
        <dbReference type="ARBA" id="ARBA00008857"/>
    </source>
</evidence>
<dbReference type="SUPFAM" id="SSF56349">
    <property type="entry name" value="DNA breaking-rejoining enzymes"/>
    <property type="match status" value="1"/>
</dbReference>
<evidence type="ECO:0000259" key="11">
    <source>
        <dbReference type="PROSITE" id="PS51900"/>
    </source>
</evidence>
<dbReference type="InterPro" id="IPR044068">
    <property type="entry name" value="CB"/>
</dbReference>
<evidence type="ECO:0000256" key="3">
    <source>
        <dbReference type="ARBA" id="ARBA00022679"/>
    </source>
</evidence>
<dbReference type="Gene3D" id="1.10.150.130">
    <property type="match status" value="1"/>
</dbReference>
<evidence type="ECO:0000256" key="2">
    <source>
        <dbReference type="ARBA" id="ARBA00016082"/>
    </source>
</evidence>
<dbReference type="EMBL" id="LR796318">
    <property type="protein sequence ID" value="CAB4136527.1"/>
    <property type="molecule type" value="Genomic_DNA"/>
</dbReference>
<dbReference type="GO" id="GO:0003677">
    <property type="term" value="F:DNA binding"/>
    <property type="evidence" value="ECO:0007669"/>
    <property type="project" value="UniProtKB-UniRule"/>
</dbReference>
<gene>
    <name evidence="12" type="ORF">UFOVP312_10</name>
</gene>
<dbReference type="Pfam" id="PF00589">
    <property type="entry name" value="Phage_integrase"/>
    <property type="match status" value="1"/>
</dbReference>
<proteinExistence type="inferred from homology"/>
<keyword evidence="7" id="KW-0233">DNA recombination</keyword>
<keyword evidence="6 9" id="KW-0238">DNA-binding</keyword>
<evidence type="ECO:0000259" key="10">
    <source>
        <dbReference type="PROSITE" id="PS51898"/>
    </source>
</evidence>
<accession>A0A6J5LTW7</accession>
<dbReference type="GO" id="GO:0015074">
    <property type="term" value="P:DNA integration"/>
    <property type="evidence" value="ECO:0007669"/>
    <property type="project" value="UniProtKB-KW"/>
</dbReference>
<comment type="similarity">
    <text evidence="1">Belongs to the 'phage' integrase family.</text>
</comment>
<keyword evidence="8" id="KW-1179">Viral genome integration</keyword>
<keyword evidence="5" id="KW-0229">DNA integration</keyword>
<dbReference type="PANTHER" id="PTHR30349">
    <property type="entry name" value="PHAGE INTEGRASE-RELATED"/>
    <property type="match status" value="1"/>
</dbReference>
<dbReference type="InterPro" id="IPR002104">
    <property type="entry name" value="Integrase_catalytic"/>
</dbReference>
<name>A0A6J5LTW7_9CAUD</name>
<evidence type="ECO:0000256" key="7">
    <source>
        <dbReference type="ARBA" id="ARBA00023172"/>
    </source>
</evidence>
<dbReference type="GO" id="GO:0016787">
    <property type="term" value="F:hydrolase activity"/>
    <property type="evidence" value="ECO:0007669"/>
    <property type="project" value="UniProtKB-KW"/>
</dbReference>
<dbReference type="CDD" id="cd00796">
    <property type="entry name" value="INT_Rci_Hp1_C"/>
    <property type="match status" value="1"/>
</dbReference>
<dbReference type="GO" id="GO:0006310">
    <property type="term" value="P:DNA recombination"/>
    <property type="evidence" value="ECO:0007669"/>
    <property type="project" value="UniProtKB-KW"/>
</dbReference>
<keyword evidence="4" id="KW-0378">Hydrolase</keyword>
<dbReference type="PANTHER" id="PTHR30349:SF64">
    <property type="entry name" value="PROPHAGE INTEGRASE INTD-RELATED"/>
    <property type="match status" value="1"/>
</dbReference>
<dbReference type="PROSITE" id="PS51898">
    <property type="entry name" value="TYR_RECOMBINASE"/>
    <property type="match status" value="1"/>
</dbReference>
<dbReference type="PROSITE" id="PS51900">
    <property type="entry name" value="CB"/>
    <property type="match status" value="1"/>
</dbReference>
<sequence length="318" mass="36729">MAIKLRGGIYWMDVQINGVRIRESLKTDDKKQAQNLYDIRRAELWQGKVLKAKPKRTFREACARWVTEKAHKKSLPEDKKKIEFFLSKFADRQLSDLTRDEIEDALPKDVAGATRNRYRALIRAMLRAAERDWEWIQRAPILKAEVEPRRRVAFLTRAQAEVLIANLPEKYRMPVRFALLTGLRRSNVFGLTWEKIDLERGVAVVEADEAKAGHRIVVPLNQQARQLLESLPEPRIGRVWGNLTRVWANTWEAACKRSGVPGFRFHDLRHTWASWHAMAGTPLSVLQELGGWHSHEMVQRYAHLSPEHLAAAAERVGL</sequence>
<dbReference type="GO" id="GO:0075713">
    <property type="term" value="P:establishment of integrated proviral latency"/>
    <property type="evidence" value="ECO:0007669"/>
    <property type="project" value="UniProtKB-KW"/>
</dbReference>
<organism evidence="12">
    <name type="scientific">uncultured Caudovirales phage</name>
    <dbReference type="NCBI Taxonomy" id="2100421"/>
    <lineage>
        <taxon>Viruses</taxon>
        <taxon>Duplodnaviria</taxon>
        <taxon>Heunggongvirae</taxon>
        <taxon>Uroviricota</taxon>
        <taxon>Caudoviricetes</taxon>
        <taxon>Peduoviridae</taxon>
        <taxon>Maltschvirus</taxon>
        <taxon>Maltschvirus maltsch</taxon>
    </lineage>
</organism>
<dbReference type="GO" id="GO:0044826">
    <property type="term" value="P:viral genome integration into host DNA"/>
    <property type="evidence" value="ECO:0007669"/>
    <property type="project" value="UniProtKB-KW"/>
</dbReference>
<feature type="domain" description="Tyr recombinase" evidence="10">
    <location>
        <begin position="150"/>
        <end position="314"/>
    </location>
</feature>
<dbReference type="InterPro" id="IPR050090">
    <property type="entry name" value="Tyrosine_recombinase_XerCD"/>
</dbReference>